<proteinExistence type="predicted"/>
<sequence>MKYSENKVELTGFAGNDVELKVLANDKRLSKVNIAVNESYISTVGAEVKNTQWFNLIFWNNLADEAAEKIKKGSKLSITGRLVSQQYEKDGIKKYSFEIVVSEFQTTTKEG</sequence>
<evidence type="ECO:0000256" key="3">
    <source>
        <dbReference type="RuleBase" id="RU000524"/>
    </source>
</evidence>
<dbReference type="Gene3D" id="2.40.50.140">
    <property type="entry name" value="Nucleic acid-binding proteins"/>
    <property type="match status" value="1"/>
</dbReference>
<gene>
    <name evidence="4" type="ORF">VRU49_00865</name>
</gene>
<dbReference type="Pfam" id="PF00436">
    <property type="entry name" value="SSB"/>
    <property type="match status" value="1"/>
</dbReference>
<dbReference type="PIRSF" id="PIRSF002070">
    <property type="entry name" value="SSB"/>
    <property type="match status" value="1"/>
</dbReference>
<dbReference type="PANTHER" id="PTHR10302">
    <property type="entry name" value="SINGLE-STRANDED DNA-BINDING PROTEIN"/>
    <property type="match status" value="1"/>
</dbReference>
<dbReference type="PROSITE" id="PS50935">
    <property type="entry name" value="SSB"/>
    <property type="match status" value="1"/>
</dbReference>
<dbReference type="InterPro" id="IPR000424">
    <property type="entry name" value="Primosome_PriB/ssb"/>
</dbReference>
<dbReference type="PANTHER" id="PTHR10302:SF0">
    <property type="entry name" value="SINGLE-STRANDED DNA-BINDING PROTEIN, MITOCHONDRIAL"/>
    <property type="match status" value="1"/>
</dbReference>
<dbReference type="SUPFAM" id="SSF50249">
    <property type="entry name" value="Nucleic acid-binding proteins"/>
    <property type="match status" value="1"/>
</dbReference>
<dbReference type="InterPro" id="IPR011344">
    <property type="entry name" value="ssDNA-bd"/>
</dbReference>
<keyword evidence="5" id="KW-1185">Reference proteome</keyword>
<evidence type="ECO:0000256" key="2">
    <source>
        <dbReference type="PIRNR" id="PIRNR002070"/>
    </source>
</evidence>
<evidence type="ECO:0000256" key="1">
    <source>
        <dbReference type="ARBA" id="ARBA00023125"/>
    </source>
</evidence>
<dbReference type="EMBL" id="JAZDQU010000001">
    <property type="protein sequence ID" value="MEE1883956.1"/>
    <property type="molecule type" value="Genomic_DNA"/>
</dbReference>
<evidence type="ECO:0000313" key="5">
    <source>
        <dbReference type="Proteomes" id="UP001337681"/>
    </source>
</evidence>
<dbReference type="InterPro" id="IPR012340">
    <property type="entry name" value="NA-bd_OB-fold"/>
</dbReference>
<dbReference type="CDD" id="cd04496">
    <property type="entry name" value="SSB_OBF"/>
    <property type="match status" value="1"/>
</dbReference>
<dbReference type="RefSeq" id="WP_330144881.1">
    <property type="nucleotide sequence ID" value="NZ_JAZDQU010000001.1"/>
</dbReference>
<accession>A0ABU7GY68</accession>
<comment type="caution">
    <text evidence="4">The sequence shown here is derived from an EMBL/GenBank/DDBJ whole genome shotgun (WGS) entry which is preliminary data.</text>
</comment>
<reference evidence="4 5" key="1">
    <citation type="submission" date="2024-01" db="EMBL/GenBank/DDBJ databases">
        <title>Pedobacter sp. nov., isolated from oil-contaminated soil.</title>
        <authorList>
            <person name="Le N.T.T."/>
        </authorList>
    </citation>
    <scope>NUCLEOTIDE SEQUENCE [LARGE SCALE GENOMIC DNA]</scope>
    <source>
        <strain evidence="4 5">VNH31</strain>
    </source>
</reference>
<protein>
    <recommendedName>
        <fullName evidence="2 3">Single-stranded DNA-binding protein</fullName>
    </recommendedName>
</protein>
<evidence type="ECO:0000313" key="4">
    <source>
        <dbReference type="EMBL" id="MEE1883956.1"/>
    </source>
</evidence>
<keyword evidence="1 2" id="KW-0238">DNA-binding</keyword>
<name>A0ABU7GY68_9SPHI</name>
<dbReference type="GO" id="GO:0003677">
    <property type="term" value="F:DNA binding"/>
    <property type="evidence" value="ECO:0007669"/>
    <property type="project" value="UniProtKB-KW"/>
</dbReference>
<dbReference type="NCBIfam" id="TIGR00621">
    <property type="entry name" value="ssb"/>
    <property type="match status" value="1"/>
</dbReference>
<dbReference type="Proteomes" id="UP001337681">
    <property type="component" value="Unassembled WGS sequence"/>
</dbReference>
<organism evidence="4 5">
    <name type="scientific">Pedobacter flavus</name>
    <dbReference type="NCBI Taxonomy" id="3113906"/>
    <lineage>
        <taxon>Bacteria</taxon>
        <taxon>Pseudomonadati</taxon>
        <taxon>Bacteroidota</taxon>
        <taxon>Sphingobacteriia</taxon>
        <taxon>Sphingobacteriales</taxon>
        <taxon>Sphingobacteriaceae</taxon>
        <taxon>Pedobacter</taxon>
    </lineage>
</organism>